<dbReference type="Proteomes" id="UP001345963">
    <property type="component" value="Unassembled WGS sequence"/>
</dbReference>
<reference evidence="2 3" key="1">
    <citation type="submission" date="2021-07" db="EMBL/GenBank/DDBJ databases">
        <authorList>
            <person name="Palmer J.M."/>
        </authorList>
    </citation>
    <scope>NUCLEOTIDE SEQUENCE [LARGE SCALE GENOMIC DNA]</scope>
    <source>
        <strain evidence="2 3">AT_MEX2019</strain>
        <tissue evidence="2">Muscle</tissue>
    </source>
</reference>
<keyword evidence="3" id="KW-1185">Reference proteome</keyword>
<name>A0ABU7C2F5_9TELE</name>
<protein>
    <submittedName>
        <fullName evidence="2">Uncharacterized protein</fullName>
    </submittedName>
</protein>
<evidence type="ECO:0000313" key="2">
    <source>
        <dbReference type="EMBL" id="MED6256366.1"/>
    </source>
</evidence>
<evidence type="ECO:0000256" key="1">
    <source>
        <dbReference type="SAM" id="MobiDB-lite"/>
    </source>
</evidence>
<comment type="caution">
    <text evidence="2">The sequence shown here is derived from an EMBL/GenBank/DDBJ whole genome shotgun (WGS) entry which is preliminary data.</text>
</comment>
<accession>A0ABU7C2F5</accession>
<sequence>MSEYPPFQYGKSRFNQSQPKHPGIGPPRSPPSSAAKSSLHRSLTSPPVGGRPTGGWPRVSRSGLAQPGPASSNPATALCLTRHLEPVCHGRPYQGHLSLRQHSL</sequence>
<proteinExistence type="predicted"/>
<organism evidence="2 3">
    <name type="scientific">Ataeniobius toweri</name>
    <dbReference type="NCBI Taxonomy" id="208326"/>
    <lineage>
        <taxon>Eukaryota</taxon>
        <taxon>Metazoa</taxon>
        <taxon>Chordata</taxon>
        <taxon>Craniata</taxon>
        <taxon>Vertebrata</taxon>
        <taxon>Euteleostomi</taxon>
        <taxon>Actinopterygii</taxon>
        <taxon>Neopterygii</taxon>
        <taxon>Teleostei</taxon>
        <taxon>Neoteleostei</taxon>
        <taxon>Acanthomorphata</taxon>
        <taxon>Ovalentaria</taxon>
        <taxon>Atherinomorphae</taxon>
        <taxon>Cyprinodontiformes</taxon>
        <taxon>Goodeidae</taxon>
        <taxon>Ataeniobius</taxon>
    </lineage>
</organism>
<evidence type="ECO:0000313" key="3">
    <source>
        <dbReference type="Proteomes" id="UP001345963"/>
    </source>
</evidence>
<feature type="region of interest" description="Disordered" evidence="1">
    <location>
        <begin position="1"/>
        <end position="75"/>
    </location>
</feature>
<dbReference type="EMBL" id="JAHUTI010074441">
    <property type="protein sequence ID" value="MED6256366.1"/>
    <property type="molecule type" value="Genomic_DNA"/>
</dbReference>
<gene>
    <name evidence="2" type="ORF">ATANTOWER_024632</name>
</gene>